<evidence type="ECO:0000313" key="1">
    <source>
        <dbReference type="EMBL" id="SHH78278.1"/>
    </source>
</evidence>
<keyword evidence="2" id="KW-1185">Reference proteome</keyword>
<gene>
    <name evidence="1" type="ORF">SAMN02745129_2964</name>
</gene>
<reference evidence="1 2" key="1">
    <citation type="submission" date="2016-11" db="EMBL/GenBank/DDBJ databases">
        <authorList>
            <person name="Jaros S."/>
            <person name="Januszkiewicz K."/>
            <person name="Wedrychowicz H."/>
        </authorList>
    </citation>
    <scope>NUCLEOTIDE SEQUENCE [LARGE SCALE GENOMIC DNA]</scope>
    <source>
        <strain evidence="1 2">DSM 16917</strain>
    </source>
</reference>
<accession>A0A1M5VSW3</accession>
<organism evidence="1 2">
    <name type="scientific">Ferrimonas marina</name>
    <dbReference type="NCBI Taxonomy" id="299255"/>
    <lineage>
        <taxon>Bacteria</taxon>
        <taxon>Pseudomonadati</taxon>
        <taxon>Pseudomonadota</taxon>
        <taxon>Gammaproteobacteria</taxon>
        <taxon>Alteromonadales</taxon>
        <taxon>Ferrimonadaceae</taxon>
        <taxon>Ferrimonas</taxon>
    </lineage>
</organism>
<dbReference type="AlphaFoldDB" id="A0A1M5VSW3"/>
<name>A0A1M5VSW3_9GAMM</name>
<dbReference type="EMBL" id="FQXG01000004">
    <property type="protein sequence ID" value="SHH78278.1"/>
    <property type="molecule type" value="Genomic_DNA"/>
</dbReference>
<protein>
    <submittedName>
        <fullName evidence="1">Uncharacterized protein</fullName>
    </submittedName>
</protein>
<dbReference type="Proteomes" id="UP000184268">
    <property type="component" value="Unassembled WGS sequence"/>
</dbReference>
<proteinExistence type="predicted"/>
<dbReference type="RefSeq" id="WP_067657141.1">
    <property type="nucleotide sequence ID" value="NZ_FQXG01000004.1"/>
</dbReference>
<evidence type="ECO:0000313" key="2">
    <source>
        <dbReference type="Proteomes" id="UP000184268"/>
    </source>
</evidence>
<sequence>MTALHIAKLGIPTVTNQNAGSNLEPSIAPEKDPMHDTHAMAEQGRTHQLCRLLKVPYQRSTMISQ</sequence>